<reference evidence="2 3" key="1">
    <citation type="submission" date="2016-01" db="EMBL/GenBank/DDBJ databases">
        <authorList>
            <person name="Regsiter A."/>
            <person name="william w."/>
        </authorList>
    </citation>
    <scope>NUCLEOTIDE SEQUENCE [LARGE SCALE GENOMIC DNA]</scope>
    <source>
        <strain evidence="2 3">CFBP 5494</strain>
    </source>
</reference>
<protein>
    <recommendedName>
        <fullName evidence="1">MOFRL-associated domain-containing protein</fullName>
    </recommendedName>
</protein>
<evidence type="ECO:0000313" key="2">
    <source>
        <dbReference type="EMBL" id="CUX00556.1"/>
    </source>
</evidence>
<dbReference type="SUPFAM" id="SSF82544">
    <property type="entry name" value="GckA/TtuD-like"/>
    <property type="match status" value="1"/>
</dbReference>
<evidence type="ECO:0000313" key="3">
    <source>
        <dbReference type="Proteomes" id="UP000191933"/>
    </source>
</evidence>
<evidence type="ECO:0000259" key="1">
    <source>
        <dbReference type="Pfam" id="PF13660"/>
    </source>
</evidence>
<keyword evidence="3" id="KW-1185">Reference proteome</keyword>
<proteinExistence type="predicted"/>
<name>A0A9W5B672_9HYPH</name>
<sequence>MAAVADTGAFLSELFRAAVAAADPDEAIKANLPQQPKGRTVVVGAGKASLAMARAFDTLWRARSRVSW</sequence>
<organism evidence="2 3">
    <name type="scientific">Agrobacterium genomosp. 2 str. CFBP 5494</name>
    <dbReference type="NCBI Taxonomy" id="1183436"/>
    <lineage>
        <taxon>Bacteria</taxon>
        <taxon>Pseudomonadati</taxon>
        <taxon>Pseudomonadota</taxon>
        <taxon>Alphaproteobacteria</taxon>
        <taxon>Hyphomicrobiales</taxon>
        <taxon>Rhizobiaceae</taxon>
        <taxon>Rhizobium/Agrobacterium group</taxon>
        <taxon>Agrobacterium</taxon>
        <taxon>Agrobacterium tumefaciens complex</taxon>
    </lineage>
</organism>
<dbReference type="InterPro" id="IPR038614">
    <property type="entry name" value="GK_N_sf"/>
</dbReference>
<dbReference type="Pfam" id="PF13660">
    <property type="entry name" value="DUF4147"/>
    <property type="match status" value="1"/>
</dbReference>
<dbReference type="Gene3D" id="3.40.50.10180">
    <property type="entry name" value="Glycerate kinase, MOFRL-like N-terminal domain"/>
    <property type="match status" value="1"/>
</dbReference>
<dbReference type="InterPro" id="IPR025286">
    <property type="entry name" value="MOFRL_assoc_dom"/>
</dbReference>
<dbReference type="Proteomes" id="UP000191933">
    <property type="component" value="Unassembled WGS sequence"/>
</dbReference>
<dbReference type="EMBL" id="FBVY01000038">
    <property type="protein sequence ID" value="CUX00556.1"/>
    <property type="molecule type" value="Genomic_DNA"/>
</dbReference>
<feature type="domain" description="MOFRL-associated" evidence="1">
    <location>
        <begin position="11"/>
        <end position="61"/>
    </location>
</feature>
<dbReference type="AlphaFoldDB" id="A0A9W5B672"/>
<comment type="caution">
    <text evidence="2">The sequence shown here is derived from an EMBL/GenBank/DDBJ whole genome shotgun (WGS) entry which is preliminary data.</text>
</comment>
<accession>A0A9W5B672</accession>
<gene>
    <name evidence="2" type="ORF">AGR2A_Lc90047</name>
</gene>